<evidence type="ECO:0000313" key="2">
    <source>
        <dbReference type="EMBL" id="RNA38298.1"/>
    </source>
</evidence>
<dbReference type="OrthoDB" id="10488481at2759"/>
<sequence>MQDGPVFLIPKLCVLFMRLQFSARENGLSCRRNSRRRHRRIGSYRKIGAFGTFFGLSSFIGYGYYNPFIRTGQINRIVFGNTTDEEHFTDVPKEIKISENLSKNKTNEADRNYFCKRLDTKITVQTCLEPEENDSFFSYFSDTWDGLCCENTKSNEFMCCYASLVLSNAFSLSKAQLSNWSLIILSRVIIFLCKN</sequence>
<accession>A0A3M7SRX5</accession>
<dbReference type="AlphaFoldDB" id="A0A3M7SRX5"/>
<keyword evidence="1" id="KW-0472">Membrane</keyword>
<keyword evidence="1" id="KW-1133">Transmembrane helix</keyword>
<dbReference type="EMBL" id="REGN01000891">
    <property type="protein sequence ID" value="RNA38298.1"/>
    <property type="molecule type" value="Genomic_DNA"/>
</dbReference>
<evidence type="ECO:0000313" key="3">
    <source>
        <dbReference type="Proteomes" id="UP000276133"/>
    </source>
</evidence>
<organism evidence="2 3">
    <name type="scientific">Brachionus plicatilis</name>
    <name type="common">Marine rotifer</name>
    <name type="synonym">Brachionus muelleri</name>
    <dbReference type="NCBI Taxonomy" id="10195"/>
    <lineage>
        <taxon>Eukaryota</taxon>
        <taxon>Metazoa</taxon>
        <taxon>Spiralia</taxon>
        <taxon>Gnathifera</taxon>
        <taxon>Rotifera</taxon>
        <taxon>Eurotatoria</taxon>
        <taxon>Monogononta</taxon>
        <taxon>Pseudotrocha</taxon>
        <taxon>Ploima</taxon>
        <taxon>Brachionidae</taxon>
        <taxon>Brachionus</taxon>
    </lineage>
</organism>
<dbReference type="Proteomes" id="UP000276133">
    <property type="component" value="Unassembled WGS sequence"/>
</dbReference>
<gene>
    <name evidence="2" type="ORF">BpHYR1_041563</name>
</gene>
<reference evidence="2 3" key="1">
    <citation type="journal article" date="2018" name="Sci. Rep.">
        <title>Genomic signatures of local adaptation to the degree of environmental predictability in rotifers.</title>
        <authorList>
            <person name="Franch-Gras L."/>
            <person name="Hahn C."/>
            <person name="Garcia-Roger E.M."/>
            <person name="Carmona M.J."/>
            <person name="Serra M."/>
            <person name="Gomez A."/>
        </authorList>
    </citation>
    <scope>NUCLEOTIDE SEQUENCE [LARGE SCALE GENOMIC DNA]</scope>
    <source>
        <strain evidence="2">HYR1</strain>
    </source>
</reference>
<proteinExistence type="predicted"/>
<name>A0A3M7SRX5_BRAPC</name>
<feature type="transmembrane region" description="Helical" evidence="1">
    <location>
        <begin position="44"/>
        <end position="65"/>
    </location>
</feature>
<keyword evidence="3" id="KW-1185">Reference proteome</keyword>
<protein>
    <submittedName>
        <fullName evidence="2">Uncharacterized protein</fullName>
    </submittedName>
</protein>
<evidence type="ECO:0000256" key="1">
    <source>
        <dbReference type="SAM" id="Phobius"/>
    </source>
</evidence>
<comment type="caution">
    <text evidence="2">The sequence shown here is derived from an EMBL/GenBank/DDBJ whole genome shotgun (WGS) entry which is preliminary data.</text>
</comment>
<keyword evidence="1" id="KW-0812">Transmembrane</keyword>